<keyword evidence="2" id="KW-1185">Reference proteome</keyword>
<dbReference type="AlphaFoldDB" id="A0AAW1TN68"/>
<proteinExistence type="predicted"/>
<comment type="caution">
    <text evidence="1">The sequence shown here is derived from an EMBL/GenBank/DDBJ whole genome shotgun (WGS) entry which is preliminary data.</text>
</comment>
<organism evidence="1 2">
    <name type="scientific">Henosepilachna vigintioctopunctata</name>
    <dbReference type="NCBI Taxonomy" id="420089"/>
    <lineage>
        <taxon>Eukaryota</taxon>
        <taxon>Metazoa</taxon>
        <taxon>Ecdysozoa</taxon>
        <taxon>Arthropoda</taxon>
        <taxon>Hexapoda</taxon>
        <taxon>Insecta</taxon>
        <taxon>Pterygota</taxon>
        <taxon>Neoptera</taxon>
        <taxon>Endopterygota</taxon>
        <taxon>Coleoptera</taxon>
        <taxon>Polyphaga</taxon>
        <taxon>Cucujiformia</taxon>
        <taxon>Coccinelloidea</taxon>
        <taxon>Coccinellidae</taxon>
        <taxon>Epilachninae</taxon>
        <taxon>Epilachnini</taxon>
        <taxon>Henosepilachna</taxon>
    </lineage>
</organism>
<dbReference type="EMBL" id="JARQZJ010000002">
    <property type="protein sequence ID" value="KAK9870103.1"/>
    <property type="molecule type" value="Genomic_DNA"/>
</dbReference>
<gene>
    <name evidence="1" type="ORF">WA026_006198</name>
</gene>
<protein>
    <submittedName>
        <fullName evidence="1">Uncharacterized protein</fullName>
    </submittedName>
</protein>
<dbReference type="Proteomes" id="UP001431783">
    <property type="component" value="Unassembled WGS sequence"/>
</dbReference>
<accession>A0AAW1TN68</accession>
<sequence length="104" mass="11546">MKLISIRVTFSTGHLTSPNTSTKAPSTAKKSHLLCNVVLCHALEFFEEEKRRMRPGAGPKELLVLALARLLQTQPVVFTRYCPGDISWGGGSFYGVHSMTYEFS</sequence>
<evidence type="ECO:0000313" key="1">
    <source>
        <dbReference type="EMBL" id="KAK9870103.1"/>
    </source>
</evidence>
<evidence type="ECO:0000313" key="2">
    <source>
        <dbReference type="Proteomes" id="UP001431783"/>
    </source>
</evidence>
<reference evidence="1 2" key="1">
    <citation type="submission" date="2023-03" db="EMBL/GenBank/DDBJ databases">
        <title>Genome insight into feeding habits of ladybird beetles.</title>
        <authorList>
            <person name="Li H.-S."/>
            <person name="Huang Y.-H."/>
            <person name="Pang H."/>
        </authorList>
    </citation>
    <scope>NUCLEOTIDE SEQUENCE [LARGE SCALE GENOMIC DNA]</scope>
    <source>
        <strain evidence="1">SYSU_2023b</strain>
        <tissue evidence="1">Whole body</tissue>
    </source>
</reference>
<name>A0AAW1TN68_9CUCU</name>